<evidence type="ECO:0000313" key="2">
    <source>
        <dbReference type="Proteomes" id="UP000325218"/>
    </source>
</evidence>
<dbReference type="OrthoDB" id="2643033at2"/>
<keyword evidence="2" id="KW-1185">Reference proteome</keyword>
<dbReference type="Proteomes" id="UP000325218">
    <property type="component" value="Unassembled WGS sequence"/>
</dbReference>
<gene>
    <name evidence="1" type="ORF">FRY98_01990</name>
</gene>
<dbReference type="SUPFAM" id="SSF48371">
    <property type="entry name" value="ARM repeat"/>
    <property type="match status" value="1"/>
</dbReference>
<proteinExistence type="predicted"/>
<protein>
    <submittedName>
        <fullName evidence="1">HEAT repeat domain-containing protein</fullName>
    </submittedName>
</protein>
<reference evidence="1 2" key="1">
    <citation type="submission" date="2019-08" db="EMBL/GenBank/DDBJ databases">
        <title>Genome sequencing of Paenibacillus faecis DSM 23593(T).</title>
        <authorList>
            <person name="Kook J.-K."/>
            <person name="Park S.-N."/>
            <person name="Lim Y.K."/>
        </authorList>
    </citation>
    <scope>NUCLEOTIDE SEQUENCE [LARGE SCALE GENOMIC DNA]</scope>
    <source>
        <strain evidence="1 2">DSM 23593</strain>
    </source>
</reference>
<dbReference type="AlphaFoldDB" id="A0A5D0CWY7"/>
<dbReference type="InterPro" id="IPR011989">
    <property type="entry name" value="ARM-like"/>
</dbReference>
<accession>A0A5D0CWY7</accession>
<comment type="caution">
    <text evidence="1">The sequence shown here is derived from an EMBL/GenBank/DDBJ whole genome shotgun (WGS) entry which is preliminary data.</text>
</comment>
<dbReference type="RefSeq" id="WP_148450078.1">
    <property type="nucleotide sequence ID" value="NZ_VSDO01000001.1"/>
</dbReference>
<evidence type="ECO:0000313" key="1">
    <source>
        <dbReference type="EMBL" id="TYA14482.1"/>
    </source>
</evidence>
<dbReference type="Gene3D" id="1.25.10.10">
    <property type="entry name" value="Leucine-rich Repeat Variant"/>
    <property type="match status" value="1"/>
</dbReference>
<name>A0A5D0CWY7_9BACL</name>
<organism evidence="1 2">
    <name type="scientific">Paenibacillus faecis</name>
    <dbReference type="NCBI Taxonomy" id="862114"/>
    <lineage>
        <taxon>Bacteria</taxon>
        <taxon>Bacillati</taxon>
        <taxon>Bacillota</taxon>
        <taxon>Bacilli</taxon>
        <taxon>Bacillales</taxon>
        <taxon>Paenibacillaceae</taxon>
        <taxon>Paenibacillus</taxon>
    </lineage>
</organism>
<sequence>MFFKDIVKSLNIKLPDETLEPLNRHFRLQEEVDFFLRMLRQEEIVEMLEFMSELDGFQDLLPLWTDDNSNYVCMYYRGPLSYRVCYVNHEETDLSPGFRNVSTFIAALEPNPQSEWGDLEKNYPNAHPENSEWIAADLESIEQIYHILQNSDLEDEVRCQYIYSVLALTPYDHLDSLVQFLDEDDMFVQERACDILGYHQYVPAREKLREIAEHGLPNARSAAKRALARIG</sequence>
<dbReference type="EMBL" id="VSDO01000001">
    <property type="protein sequence ID" value="TYA14482.1"/>
    <property type="molecule type" value="Genomic_DNA"/>
</dbReference>
<dbReference type="InterPro" id="IPR016024">
    <property type="entry name" value="ARM-type_fold"/>
</dbReference>